<accession>A0A9P1DI66</accession>
<dbReference type="AlphaFoldDB" id="A0A9P1DI66"/>
<dbReference type="Proteomes" id="UP001152797">
    <property type="component" value="Unassembled WGS sequence"/>
</dbReference>
<name>A0A9P1DI66_9DINO</name>
<gene>
    <name evidence="3" type="ORF">C1SCF055_LOCUS35892</name>
</gene>
<keyword evidence="4" id="KW-0808">Transferase</keyword>
<feature type="domain" description="Protein kinase" evidence="2">
    <location>
        <begin position="59"/>
        <end position="377"/>
    </location>
</feature>
<dbReference type="PROSITE" id="PS00108">
    <property type="entry name" value="PROTEIN_KINASE_ST"/>
    <property type="match status" value="1"/>
</dbReference>
<dbReference type="InterPro" id="IPR011009">
    <property type="entry name" value="Kinase-like_dom_sf"/>
</dbReference>
<evidence type="ECO:0000313" key="3">
    <source>
        <dbReference type="EMBL" id="CAI4010640.1"/>
    </source>
</evidence>
<dbReference type="EMBL" id="CAMXCT020004878">
    <property type="protein sequence ID" value="CAL1164015.1"/>
    <property type="molecule type" value="Genomic_DNA"/>
</dbReference>
<dbReference type="GO" id="GO:0005524">
    <property type="term" value="F:ATP binding"/>
    <property type="evidence" value="ECO:0007669"/>
    <property type="project" value="InterPro"/>
</dbReference>
<dbReference type="Pfam" id="PF00069">
    <property type="entry name" value="Pkinase"/>
    <property type="match status" value="1"/>
</dbReference>
<dbReference type="InterPro" id="IPR000719">
    <property type="entry name" value="Prot_kinase_dom"/>
</dbReference>
<dbReference type="EMBL" id="CAMXCT010004878">
    <property type="protein sequence ID" value="CAI4010640.1"/>
    <property type="molecule type" value="Genomic_DNA"/>
</dbReference>
<feature type="compositionally biased region" description="Acidic residues" evidence="1">
    <location>
        <begin position="48"/>
        <end position="66"/>
    </location>
</feature>
<dbReference type="GO" id="GO:0004672">
    <property type="term" value="F:protein kinase activity"/>
    <property type="evidence" value="ECO:0007669"/>
    <property type="project" value="InterPro"/>
</dbReference>
<proteinExistence type="predicted"/>
<reference evidence="4 5" key="2">
    <citation type="submission" date="2024-05" db="EMBL/GenBank/DDBJ databases">
        <authorList>
            <person name="Chen Y."/>
            <person name="Shah S."/>
            <person name="Dougan E. K."/>
            <person name="Thang M."/>
            <person name="Chan C."/>
        </authorList>
    </citation>
    <scope>NUCLEOTIDE SEQUENCE [LARGE SCALE GENOMIC DNA]</scope>
</reference>
<reference evidence="3" key="1">
    <citation type="submission" date="2022-10" db="EMBL/GenBank/DDBJ databases">
        <authorList>
            <person name="Chen Y."/>
            <person name="Dougan E. K."/>
            <person name="Chan C."/>
            <person name="Rhodes N."/>
            <person name="Thang M."/>
        </authorList>
    </citation>
    <scope>NUCLEOTIDE SEQUENCE</scope>
</reference>
<feature type="compositionally biased region" description="Low complexity" evidence="1">
    <location>
        <begin position="27"/>
        <end position="41"/>
    </location>
</feature>
<sequence length="389" mass="41962">MGSKIAELLQGSSSLDGMEAEKSAKASTGPGSDSGSESSGSEPLDVLGMEEEGEGEDEDEEGEEGGLGEMKDYFSELDEQLEGMLDAGDPNAEAGDPREKSGLPLSSRHVKAPTPRSTRRDPQRSRAARSHGLHGRSEPIRRPCLQGAPRVSEGATACHLPFLPKAEIKVLGRVRHPNIVTLIGFAFPGSLVYELASADLRARLYLDSELHWQARLQIAHDISKGLAFLQGCRPKVFHRDIKLDNVLLDFRGGRVGTNAQDLGRQALCSGIIFFELLTRGETAHGPPQTFVVAKAQVEHQWPEHLADSLIKLALDCTGDSLRPSFAGFAAKIQNCTEAAGTLVMPSSTNGGTQVATTILEAQPKARMTKEESMNVLLRRVGVPRQRSDI</sequence>
<evidence type="ECO:0000313" key="4">
    <source>
        <dbReference type="EMBL" id="CAL4797952.1"/>
    </source>
</evidence>
<dbReference type="EMBL" id="CAMXCT030004878">
    <property type="protein sequence ID" value="CAL4797952.1"/>
    <property type="molecule type" value="Genomic_DNA"/>
</dbReference>
<dbReference type="Gene3D" id="1.10.510.10">
    <property type="entry name" value="Transferase(Phosphotransferase) domain 1"/>
    <property type="match status" value="1"/>
</dbReference>
<organism evidence="3">
    <name type="scientific">Cladocopium goreaui</name>
    <dbReference type="NCBI Taxonomy" id="2562237"/>
    <lineage>
        <taxon>Eukaryota</taxon>
        <taxon>Sar</taxon>
        <taxon>Alveolata</taxon>
        <taxon>Dinophyceae</taxon>
        <taxon>Suessiales</taxon>
        <taxon>Symbiodiniaceae</taxon>
        <taxon>Cladocopium</taxon>
    </lineage>
</organism>
<keyword evidence="5" id="KW-1185">Reference proteome</keyword>
<dbReference type="InterPro" id="IPR008271">
    <property type="entry name" value="Ser/Thr_kinase_AS"/>
</dbReference>
<dbReference type="PROSITE" id="PS50011">
    <property type="entry name" value="PROTEIN_KINASE_DOM"/>
    <property type="match status" value="1"/>
</dbReference>
<protein>
    <submittedName>
        <fullName evidence="4">Protein kinase domain-containing protein</fullName>
    </submittedName>
</protein>
<dbReference type="PANTHER" id="PTHR48006:SF34">
    <property type="entry name" value="OS08G0203700 PROTEIN"/>
    <property type="match status" value="1"/>
</dbReference>
<dbReference type="InterPro" id="IPR051824">
    <property type="entry name" value="LRR_Rcpt-Like_S/T_Kinase"/>
</dbReference>
<comment type="caution">
    <text evidence="3">The sequence shown here is derived from an EMBL/GenBank/DDBJ whole genome shotgun (WGS) entry which is preliminary data.</text>
</comment>
<dbReference type="SUPFAM" id="SSF56112">
    <property type="entry name" value="Protein kinase-like (PK-like)"/>
    <property type="match status" value="1"/>
</dbReference>
<evidence type="ECO:0000313" key="5">
    <source>
        <dbReference type="Proteomes" id="UP001152797"/>
    </source>
</evidence>
<dbReference type="OrthoDB" id="1714095at2759"/>
<keyword evidence="4" id="KW-0418">Kinase</keyword>
<evidence type="ECO:0000259" key="2">
    <source>
        <dbReference type="PROSITE" id="PS50011"/>
    </source>
</evidence>
<dbReference type="SMART" id="SM00220">
    <property type="entry name" value="S_TKc"/>
    <property type="match status" value="1"/>
</dbReference>
<evidence type="ECO:0000256" key="1">
    <source>
        <dbReference type="SAM" id="MobiDB-lite"/>
    </source>
</evidence>
<feature type="region of interest" description="Disordered" evidence="1">
    <location>
        <begin position="1"/>
        <end position="143"/>
    </location>
</feature>
<dbReference type="PANTHER" id="PTHR48006">
    <property type="entry name" value="LEUCINE-RICH REPEAT-CONTAINING PROTEIN DDB_G0281931-RELATED"/>
    <property type="match status" value="1"/>
</dbReference>